<accession>K1X845</accession>
<evidence type="ECO:0000313" key="1">
    <source>
        <dbReference type="EMBL" id="EKD21196.1"/>
    </source>
</evidence>
<dbReference type="KEGG" id="mbe:MBM_00309"/>
<dbReference type="AlphaFoldDB" id="K1X845"/>
<protein>
    <submittedName>
        <fullName evidence="1">Uncharacterized protein</fullName>
    </submittedName>
</protein>
<dbReference type="InParanoid" id="K1X845"/>
<dbReference type="HOGENOM" id="CLU_482355_0_0_1"/>
<dbReference type="EMBL" id="JH921428">
    <property type="protein sequence ID" value="EKD21196.1"/>
    <property type="molecule type" value="Genomic_DNA"/>
</dbReference>
<organism evidence="1 2">
    <name type="scientific">Marssonina brunnea f. sp. multigermtubi (strain MB_m1)</name>
    <name type="common">Marssonina leaf spot fungus</name>
    <dbReference type="NCBI Taxonomy" id="1072389"/>
    <lineage>
        <taxon>Eukaryota</taxon>
        <taxon>Fungi</taxon>
        <taxon>Dikarya</taxon>
        <taxon>Ascomycota</taxon>
        <taxon>Pezizomycotina</taxon>
        <taxon>Leotiomycetes</taxon>
        <taxon>Helotiales</taxon>
        <taxon>Drepanopezizaceae</taxon>
        <taxon>Drepanopeziza</taxon>
    </lineage>
</organism>
<proteinExistence type="predicted"/>
<reference evidence="1 2" key="1">
    <citation type="journal article" date="2012" name="BMC Genomics">
        <title>Sequencing the genome of Marssonina brunnea reveals fungus-poplar co-evolution.</title>
        <authorList>
            <person name="Zhu S."/>
            <person name="Cao Y.-Z."/>
            <person name="Jiang C."/>
            <person name="Tan B.-Y."/>
            <person name="Wang Z."/>
            <person name="Feng S."/>
            <person name="Zhang L."/>
            <person name="Su X.-H."/>
            <person name="Brejova B."/>
            <person name="Vinar T."/>
            <person name="Xu M."/>
            <person name="Wang M.-X."/>
            <person name="Zhang S.-G."/>
            <person name="Huang M.-R."/>
            <person name="Wu R."/>
            <person name="Zhou Y."/>
        </authorList>
    </citation>
    <scope>NUCLEOTIDE SEQUENCE [LARGE SCALE GENOMIC DNA]</scope>
    <source>
        <strain evidence="1 2">MB_m1</strain>
    </source>
</reference>
<name>K1X845_MARBU</name>
<dbReference type="OrthoDB" id="3560511at2759"/>
<dbReference type="Proteomes" id="UP000006753">
    <property type="component" value="Unassembled WGS sequence"/>
</dbReference>
<dbReference type="OMA" id="ICPRISH"/>
<keyword evidence="2" id="KW-1185">Reference proteome</keyword>
<gene>
    <name evidence="1" type="ORF">MBM_00309</name>
</gene>
<sequence>MKNYSKIIQICPRISHIQPRLSTPRSYASSPPRNFQPDVLPRLVIDLDAVNSKHVRKAEDPPVEDQLPWPHLARNFGRAPRSSKIAIQHLRVNSADLWAYALLGLQHSPTHEGTRLKLIAQSKRFDQMDSIETIMAILIHGFSTDATKSLQAAGFRSESHDRISKSLRLARRWCELRSIISMLSTTTEGCQFLATHGLDVSDGIRSCRKAQAAPARYRFKQVTPKMILHLLNNFRISAESKSVGIGAPLCNTGLYYAAKKANLPAIRMYLQTARDHKYAPDSMARSGLNFLFKALYRDRPQLQGGTQEKEVLELITGWKGGIEPRAGEPRKTCFAYLAFGNVPSDFPESIYPVYIMGLGELGLSEALYAEWMSPDPNRMDTMLRGDGHLRFRSHMFAIAFILADDTQRALEVLESVPVHHQDASPPDLHTLEWLPKWMPTSRKNDIPTPNHGLIWIREMILDRYCFHCAPPSEQVRIGLTSFLSNMPHKPQQALEALQKTLPKEIKAHKNRAKLPILGWSTQEERVTIVGYKDKYVTSLIR</sequence>
<evidence type="ECO:0000313" key="2">
    <source>
        <dbReference type="Proteomes" id="UP000006753"/>
    </source>
</evidence>